<dbReference type="AlphaFoldDB" id="A0A427AJZ8"/>
<evidence type="ECO:0000313" key="2">
    <source>
        <dbReference type="EMBL" id="RRT76579.1"/>
    </source>
</evidence>
<gene>
    <name evidence="2" type="ORF">B296_00009861</name>
</gene>
<name>A0A427AJZ8_ENSVE</name>
<evidence type="ECO:0000256" key="1">
    <source>
        <dbReference type="SAM" id="MobiDB-lite"/>
    </source>
</evidence>
<feature type="compositionally biased region" description="Polar residues" evidence="1">
    <location>
        <begin position="107"/>
        <end position="117"/>
    </location>
</feature>
<dbReference type="EMBL" id="AMZH03002157">
    <property type="protein sequence ID" value="RRT76579.1"/>
    <property type="molecule type" value="Genomic_DNA"/>
</dbReference>
<dbReference type="Proteomes" id="UP000287651">
    <property type="component" value="Unassembled WGS sequence"/>
</dbReference>
<feature type="region of interest" description="Disordered" evidence="1">
    <location>
        <begin position="78"/>
        <end position="117"/>
    </location>
</feature>
<evidence type="ECO:0000313" key="3">
    <source>
        <dbReference type="Proteomes" id="UP000287651"/>
    </source>
</evidence>
<accession>A0A427AJZ8</accession>
<comment type="caution">
    <text evidence="2">The sequence shown here is derived from an EMBL/GenBank/DDBJ whole genome shotgun (WGS) entry which is preliminary data.</text>
</comment>
<reference evidence="2 3" key="1">
    <citation type="journal article" date="2014" name="Agronomy (Basel)">
        <title>A Draft Genome Sequence for Ensete ventricosum, the Drought-Tolerant Tree Against Hunger.</title>
        <authorList>
            <person name="Harrison J."/>
            <person name="Moore K.A."/>
            <person name="Paszkiewicz K."/>
            <person name="Jones T."/>
            <person name="Grant M."/>
            <person name="Ambacheew D."/>
            <person name="Muzemil S."/>
            <person name="Studholme D.J."/>
        </authorList>
    </citation>
    <scope>NUCLEOTIDE SEQUENCE [LARGE SCALE GENOMIC DNA]</scope>
</reference>
<protein>
    <submittedName>
        <fullName evidence="2">Uncharacterized protein</fullName>
    </submittedName>
</protein>
<organism evidence="2 3">
    <name type="scientific">Ensete ventricosum</name>
    <name type="common">Abyssinian banana</name>
    <name type="synonym">Musa ensete</name>
    <dbReference type="NCBI Taxonomy" id="4639"/>
    <lineage>
        <taxon>Eukaryota</taxon>
        <taxon>Viridiplantae</taxon>
        <taxon>Streptophyta</taxon>
        <taxon>Embryophyta</taxon>
        <taxon>Tracheophyta</taxon>
        <taxon>Spermatophyta</taxon>
        <taxon>Magnoliopsida</taxon>
        <taxon>Liliopsida</taxon>
        <taxon>Zingiberales</taxon>
        <taxon>Musaceae</taxon>
        <taxon>Ensete</taxon>
    </lineage>
</organism>
<proteinExistence type="predicted"/>
<sequence>MEKRAYVTMSNHLLFLQNQLMMDSLGNLSSKTLCYSFDVSVTDQIRASDLNQEKSLLEERRLLQSAVIMQERSDANKIADNKAAAEAAGTSRGITEGHHAAWWRPPSRSSQPEVDTP</sequence>